<feature type="region of interest" description="Disordered" evidence="1">
    <location>
        <begin position="49"/>
        <end position="80"/>
    </location>
</feature>
<feature type="region of interest" description="Disordered" evidence="1">
    <location>
        <begin position="106"/>
        <end position="125"/>
    </location>
</feature>
<proteinExistence type="predicted"/>
<accession>A0ABU6QTP7</accession>
<dbReference type="EMBL" id="JASCZI010001428">
    <property type="protein sequence ID" value="MED6114958.1"/>
    <property type="molecule type" value="Genomic_DNA"/>
</dbReference>
<comment type="caution">
    <text evidence="2">The sequence shown here is derived from an EMBL/GenBank/DDBJ whole genome shotgun (WGS) entry which is preliminary data.</text>
</comment>
<gene>
    <name evidence="2" type="ORF">PIB30_085491</name>
</gene>
<keyword evidence="3" id="KW-1185">Reference proteome</keyword>
<evidence type="ECO:0000313" key="2">
    <source>
        <dbReference type="EMBL" id="MED6114958.1"/>
    </source>
</evidence>
<dbReference type="Proteomes" id="UP001341840">
    <property type="component" value="Unassembled WGS sequence"/>
</dbReference>
<sequence>MRKSEEDRGSGLESGFPTPDEASGFADGSVCLVGDDVKAVDNGRAVAEGDRTAGARCDDAVMEEHDSTTTAPEEHDATKLEPEGHYDEQMNLSWFDGDNLKAKAIGGAEAKGDSDNVKTTRLPAA</sequence>
<evidence type="ECO:0000256" key="1">
    <source>
        <dbReference type="SAM" id="MobiDB-lite"/>
    </source>
</evidence>
<feature type="region of interest" description="Disordered" evidence="1">
    <location>
        <begin position="1"/>
        <end position="28"/>
    </location>
</feature>
<organism evidence="2 3">
    <name type="scientific">Stylosanthes scabra</name>
    <dbReference type="NCBI Taxonomy" id="79078"/>
    <lineage>
        <taxon>Eukaryota</taxon>
        <taxon>Viridiplantae</taxon>
        <taxon>Streptophyta</taxon>
        <taxon>Embryophyta</taxon>
        <taxon>Tracheophyta</taxon>
        <taxon>Spermatophyta</taxon>
        <taxon>Magnoliopsida</taxon>
        <taxon>eudicotyledons</taxon>
        <taxon>Gunneridae</taxon>
        <taxon>Pentapetalae</taxon>
        <taxon>rosids</taxon>
        <taxon>fabids</taxon>
        <taxon>Fabales</taxon>
        <taxon>Fabaceae</taxon>
        <taxon>Papilionoideae</taxon>
        <taxon>50 kb inversion clade</taxon>
        <taxon>dalbergioids sensu lato</taxon>
        <taxon>Dalbergieae</taxon>
        <taxon>Pterocarpus clade</taxon>
        <taxon>Stylosanthes</taxon>
    </lineage>
</organism>
<feature type="compositionally biased region" description="Basic and acidic residues" evidence="1">
    <location>
        <begin position="1"/>
        <end position="10"/>
    </location>
</feature>
<reference evidence="2 3" key="1">
    <citation type="journal article" date="2023" name="Plants (Basel)">
        <title>Bridging the Gap: Combining Genomics and Transcriptomics Approaches to Understand Stylosanthes scabra, an Orphan Legume from the Brazilian Caatinga.</title>
        <authorList>
            <person name="Ferreira-Neto J.R.C."/>
            <person name="da Silva M.D."/>
            <person name="Binneck E."/>
            <person name="de Melo N.F."/>
            <person name="da Silva R.H."/>
            <person name="de Melo A.L.T.M."/>
            <person name="Pandolfi V."/>
            <person name="Bustamante F.O."/>
            <person name="Brasileiro-Vidal A.C."/>
            <person name="Benko-Iseppon A.M."/>
        </authorList>
    </citation>
    <scope>NUCLEOTIDE SEQUENCE [LARGE SCALE GENOMIC DNA]</scope>
    <source>
        <tissue evidence="2">Leaves</tissue>
    </source>
</reference>
<name>A0ABU6QTP7_9FABA</name>
<protein>
    <submittedName>
        <fullName evidence="2">Uncharacterized protein</fullName>
    </submittedName>
</protein>
<evidence type="ECO:0000313" key="3">
    <source>
        <dbReference type="Proteomes" id="UP001341840"/>
    </source>
</evidence>